<organism evidence="10">
    <name type="scientific">viral metagenome</name>
    <dbReference type="NCBI Taxonomy" id="1070528"/>
    <lineage>
        <taxon>unclassified sequences</taxon>
        <taxon>metagenomes</taxon>
        <taxon>organismal metagenomes</taxon>
    </lineage>
</organism>
<keyword evidence="2" id="KW-0723">Serine/threonine-protein kinase</keyword>
<evidence type="ECO:0000256" key="5">
    <source>
        <dbReference type="ARBA" id="ARBA00022777"/>
    </source>
</evidence>
<dbReference type="GO" id="GO:0005524">
    <property type="term" value="F:ATP binding"/>
    <property type="evidence" value="ECO:0007669"/>
    <property type="project" value="UniProtKB-KW"/>
</dbReference>
<dbReference type="AlphaFoldDB" id="A0A6C0ENX0"/>
<evidence type="ECO:0000313" key="10">
    <source>
        <dbReference type="EMBL" id="QHT30886.1"/>
    </source>
</evidence>
<dbReference type="GO" id="GO:0004674">
    <property type="term" value="F:protein serine/threonine kinase activity"/>
    <property type="evidence" value="ECO:0007669"/>
    <property type="project" value="UniProtKB-KW"/>
</dbReference>
<dbReference type="Pfam" id="PF01163">
    <property type="entry name" value="RIO1"/>
    <property type="match status" value="1"/>
</dbReference>
<keyword evidence="3" id="KW-0808">Transferase</keyword>
<dbReference type="SUPFAM" id="SSF56112">
    <property type="entry name" value="Protein kinase-like (PK-like)"/>
    <property type="match status" value="1"/>
</dbReference>
<keyword evidence="5" id="KW-0418">Kinase</keyword>
<dbReference type="Gene3D" id="1.10.510.10">
    <property type="entry name" value="Transferase(Phosphotransferase) domain 1"/>
    <property type="match status" value="1"/>
</dbReference>
<keyword evidence="4" id="KW-0547">Nucleotide-binding</keyword>
<comment type="catalytic activity">
    <reaction evidence="7">
        <text>L-threonyl-[protein] + ATP = O-phospho-L-threonyl-[protein] + ADP + H(+)</text>
        <dbReference type="Rhea" id="RHEA:46608"/>
        <dbReference type="Rhea" id="RHEA-COMP:11060"/>
        <dbReference type="Rhea" id="RHEA-COMP:11605"/>
        <dbReference type="ChEBI" id="CHEBI:15378"/>
        <dbReference type="ChEBI" id="CHEBI:30013"/>
        <dbReference type="ChEBI" id="CHEBI:30616"/>
        <dbReference type="ChEBI" id="CHEBI:61977"/>
        <dbReference type="ChEBI" id="CHEBI:456216"/>
        <dbReference type="EC" id="2.7.11.1"/>
    </reaction>
</comment>
<feature type="domain" description="RIO-type" evidence="9">
    <location>
        <begin position="48"/>
        <end position="123"/>
    </location>
</feature>
<name>A0A6C0ENX0_9ZZZZ</name>
<sequence>MVLSGKMYIKQVPANQVDSEVELQLIAAKYGFAPKISNIEYGEYTCQIIMEDVEADCLANTYGDDPEEIPLWIWDQIRTMVTTLYEHEGIEYIDITPYNFIEKDNRIYMIDFGDAQYVNHDIPTNWFLSEFMDGENYWNPDYK</sequence>
<protein>
    <recommendedName>
        <fullName evidence="1">non-specific serine/threonine protein kinase</fullName>
        <ecNumber evidence="1">2.7.11.1</ecNumber>
    </recommendedName>
</protein>
<keyword evidence="6" id="KW-0067">ATP-binding</keyword>
<accession>A0A6C0ENX0</accession>
<dbReference type="EC" id="2.7.11.1" evidence="1"/>
<dbReference type="EMBL" id="MN738913">
    <property type="protein sequence ID" value="QHT30886.1"/>
    <property type="molecule type" value="Genomic_DNA"/>
</dbReference>
<evidence type="ECO:0000256" key="2">
    <source>
        <dbReference type="ARBA" id="ARBA00022527"/>
    </source>
</evidence>
<evidence type="ECO:0000256" key="1">
    <source>
        <dbReference type="ARBA" id="ARBA00012513"/>
    </source>
</evidence>
<reference evidence="10" key="1">
    <citation type="journal article" date="2020" name="Nature">
        <title>Giant virus diversity and host interactions through global metagenomics.</title>
        <authorList>
            <person name="Schulz F."/>
            <person name="Roux S."/>
            <person name="Paez-Espino D."/>
            <person name="Jungbluth S."/>
            <person name="Walsh D.A."/>
            <person name="Denef V.J."/>
            <person name="McMahon K.D."/>
            <person name="Konstantinidis K.T."/>
            <person name="Eloe-Fadrosh E.A."/>
            <person name="Kyrpides N.C."/>
            <person name="Woyke T."/>
        </authorList>
    </citation>
    <scope>NUCLEOTIDE SEQUENCE</scope>
    <source>
        <strain evidence="10">GVMAG-M-3300009151-50</strain>
    </source>
</reference>
<proteinExistence type="predicted"/>
<evidence type="ECO:0000256" key="8">
    <source>
        <dbReference type="ARBA" id="ARBA00048679"/>
    </source>
</evidence>
<evidence type="ECO:0000259" key="9">
    <source>
        <dbReference type="Pfam" id="PF01163"/>
    </source>
</evidence>
<evidence type="ECO:0000256" key="6">
    <source>
        <dbReference type="ARBA" id="ARBA00022840"/>
    </source>
</evidence>
<dbReference type="InterPro" id="IPR011009">
    <property type="entry name" value="Kinase-like_dom_sf"/>
</dbReference>
<comment type="catalytic activity">
    <reaction evidence="8">
        <text>L-seryl-[protein] + ATP = O-phospho-L-seryl-[protein] + ADP + H(+)</text>
        <dbReference type="Rhea" id="RHEA:17989"/>
        <dbReference type="Rhea" id="RHEA-COMP:9863"/>
        <dbReference type="Rhea" id="RHEA-COMP:11604"/>
        <dbReference type="ChEBI" id="CHEBI:15378"/>
        <dbReference type="ChEBI" id="CHEBI:29999"/>
        <dbReference type="ChEBI" id="CHEBI:30616"/>
        <dbReference type="ChEBI" id="CHEBI:83421"/>
        <dbReference type="ChEBI" id="CHEBI:456216"/>
        <dbReference type="EC" id="2.7.11.1"/>
    </reaction>
</comment>
<evidence type="ECO:0000256" key="4">
    <source>
        <dbReference type="ARBA" id="ARBA00022741"/>
    </source>
</evidence>
<dbReference type="InterPro" id="IPR018934">
    <property type="entry name" value="RIO_dom"/>
</dbReference>
<evidence type="ECO:0000256" key="3">
    <source>
        <dbReference type="ARBA" id="ARBA00022679"/>
    </source>
</evidence>
<evidence type="ECO:0000256" key="7">
    <source>
        <dbReference type="ARBA" id="ARBA00047899"/>
    </source>
</evidence>